<dbReference type="PANTHER" id="PTHR11289">
    <property type="entry name" value="BREAST CANCER TYPE 2 SUSCEPTIBILITY PROTEIN BRCA2"/>
    <property type="match status" value="1"/>
</dbReference>
<evidence type="ECO:0000259" key="7">
    <source>
        <dbReference type="SMART" id="SM01341"/>
    </source>
</evidence>
<keyword evidence="5" id="KW-0234">DNA repair</keyword>
<dbReference type="InterPro" id="IPR002093">
    <property type="entry name" value="BRCA2_repeat"/>
</dbReference>
<dbReference type="CDD" id="cd04494">
    <property type="entry name" value="BRCA2DBD_OB2"/>
    <property type="match status" value="1"/>
</dbReference>
<dbReference type="InterPro" id="IPR015252">
    <property type="entry name" value="BRCA2_hlx"/>
</dbReference>
<dbReference type="PANTHER" id="PTHR11289:SF0">
    <property type="entry name" value="BREAST CANCER TYPE 2 SUSCEPTIBILITY PROTEIN"/>
    <property type="match status" value="1"/>
</dbReference>
<feature type="region of interest" description="Disordered" evidence="6">
    <location>
        <begin position="240"/>
        <end position="264"/>
    </location>
</feature>
<dbReference type="Pfam" id="PF09169">
    <property type="entry name" value="BRCA-2_helical"/>
    <property type="match status" value="1"/>
</dbReference>
<dbReference type="Pfam" id="PF09121">
    <property type="entry name" value="Tower"/>
    <property type="match status" value="1"/>
</dbReference>
<dbReference type="OMA" id="ICCGFTT"/>
<feature type="region of interest" description="Disordered" evidence="6">
    <location>
        <begin position="2496"/>
        <end position="2521"/>
    </location>
</feature>
<feature type="compositionally biased region" description="Basic and acidic residues" evidence="6">
    <location>
        <begin position="49"/>
        <end position="58"/>
    </location>
</feature>
<accession>A0A3Q3A225</accession>
<dbReference type="GO" id="GO:0006355">
    <property type="term" value="P:regulation of DNA-templated transcription"/>
    <property type="evidence" value="ECO:0007669"/>
    <property type="project" value="TreeGrafter"/>
</dbReference>
<feature type="compositionally biased region" description="Basic and acidic residues" evidence="6">
    <location>
        <begin position="138"/>
        <end position="153"/>
    </location>
</feature>
<feature type="compositionally biased region" description="Polar residues" evidence="6">
    <location>
        <begin position="2411"/>
        <end position="2420"/>
    </location>
</feature>
<evidence type="ECO:0000256" key="1">
    <source>
        <dbReference type="ARBA" id="ARBA00022737"/>
    </source>
</evidence>
<protein>
    <submittedName>
        <fullName evidence="8">BRCA2 DNA repair associated</fullName>
    </submittedName>
</protein>
<dbReference type="Gene3D" id="2.40.50.140">
    <property type="entry name" value="Nucleic acid-binding proteins"/>
    <property type="match status" value="3"/>
</dbReference>
<name>A0A3Q3A225_KRYMA</name>
<dbReference type="SUPFAM" id="SSF81872">
    <property type="entry name" value="BRCA2 helical domain"/>
    <property type="match status" value="1"/>
</dbReference>
<dbReference type="InterPro" id="IPR048262">
    <property type="entry name" value="BRCA2_OB_2_dom"/>
</dbReference>
<sequence>MSQLCKEFAQDFSQVAIFGQQDKVAKDTFNDFSPSACLSSMKQAKQKARQAEPLRETDGISNRRQTCSLSHDSVSDSGLQSGAADITYMTASSVLPHSENIDQSQQCVTTSFPPIKEETGNEHLESEAKTTLQKLKERQTLDPERESESHIENKSMCQSSRTEGVVDRSDCIPLSGQICDSLPKETDISLSSAYSSGFRTASDKGIHIPSANLEKAKRLFEETEGERTFCTQSTKYDHSKHKVSLNNRSLPSKMSTSNQPSHLEEAAGNISSQLTASEKADVTELCSLLEEADSQFEFTQFKTAKLKWQDQNEANPSQKPDRELDPDFLAGINFDDSFNSDGGKHSAVTVIPDKMALVSDQSVDKSSSAAITKENSSVARLSENISEDKNGLMLAGANNAHHRAECGEANKLDNSNPLTLGVAFKTAGGNMLRVSKEFLCKARALFADLEGNVTDQKPPDKQNVQSDAKTDQNCDMDSDMCKEDSKFTFKDNCHVEESIRNSFPKTEEFVSSNKQVLSVGDEDCTKSLKNSKMDTQMFQSDFRMAGGKEISISTKYLQQASAFFRDCDVIGHKDNMSHKKNTKAPPESVENKKSFSKCTNLQVNTSDEHVAGCSNFENVYAGLIALPTKELRVDEVSMSNNGLLALKDAESFHGNPFMTSEPFSPPCTSNNIDLSAIDHLNTVDGFCTASGKKVSVSADAMRKAECLLNQICTYEDIKKENAKTTGDQSDDGLKAENTGFQTSSGKEVAISPSALKKKALLKECERDEDEMSFSLPHPKGKVPVTGPPMWNSGFSAASGKPVVVSSEALQRAKMIFTDISLNVDTPTVSNTIRNDEKCTCAQDNTEKRPCGFTTAGGAKVQVSQKSLLKAKEIFKEYDDLALTKAMQEADAFFDCDVDGSKIITEAKKDDVDVSEGVRSKEGDLSKLCPHQTVRVNTFEEPRISSAECTSKQGNQREETLPQQNGGFQTASGKRVNISSEALKNAKTLLSDCEGVENEISVNPPQSRVSVLPCRSSGFVSGSGKPVKLSSEALQKATALFSDISFHSEIPDISRTTKSDKKQNGGTSTEKIHCGFTTAGGAKVHVSEKNLLKAKLLFEEFDNSAKTSLDADVSSLKENDCTVSSNSKALFSEGHHLNESLFKLKPAARNVFEAENGFTKGINEQVNQQEGALLQQGGGFQTASGKAVAVSSEALTRAKILLNENEGAEDNIRVSSPVSKIPISETFLLKSGFSSASGNPVKFSSEALQKAKVLLSDTSLSTNIPTSADTKRTDEKHDAQSKAEDIHRDVMTAGGKVHVSEKRVLKAAHLLKEFADGEFDCSFSNSTSPQSTLKLDLPKAKDVERTNVVPVRDRDIHAKRRDPCEVSSFSTTTGADNINDILEESSLLDINQSSSKRAEPLRTDESSNLNLQSLNLTGCTETQHRFLAQEALDCTKALLEDEVLAGQSLSVTSEATPLPDDLKSNNRSTEDGKRRKRLLEDADVIGQPHPKRPLLDKFDRTVNSPKGSALHPVKCCPNGAIKDRGVFKYSASLHPNITKPLSGSKHYKDTRLQKTTLPHCSSPGDGRLSHSKMLPFVPPFVRNVKREIPNTPELKGNTRTPVFVPPFKKQRTVLQDSSSKQHEEDKQVLPSAVESGSNTYVPPAIKSQSTTAVVASGCTENLNIARVPVNCDVISSKAEASVADDSFSKNQDGHQNIELARDMQDMRIRKKKRQTIRPLPGSLFLTKTSGVARISLKVAVNGKKPSRYNPEQLYEYGVQKNVSEFTNETAESFRFNLLQFVKRETFIDGDGVHLADGGWLVPSNDWTAGKEEFYRALCDTPGVDPKLISEAWVYNHYRWIVWKQASMEKSFPETMGSRCLTPEQVLLQLKYRYDVEVDHSCRPALRKIMEKDDTASKTLILCVCEIVSRGPSPNRQGRSDTKAPQSADAKADMSCAEVRLTDGWYAIRAQLDEPLTAMLHKGLLTVGVKLIIHGAQLMGSQDACSPLEAPESLFLKICANSSRRAQWDAKLGFHRDPRPFLLPLSSLYSNGGPVGCVDIIVLRSYPIQWMERKADGSVVFRSARAEEKEARRYNHHQQTAMETLFAKIQAEFEKEEKGNNKPQWRTHSINRQDIASLQDGEELYEAVGDDPAEAHLSERQLETLHAYRRSLMEKMQVELQDRYRRALEADDNKLSCPKRDVTAVWRLYIADSKAQSNRVYQLNLWRPSSDLQSLLKEGCRYKVYNLVASCGKKRSGIETVQLTGTKKTQFQDLQASQEWLSDYFQPRVSTNFVNLQNAEFQPLCGEVDLTGYVISIIDEQGSSPAFYLADGKLNFVKVRCFSGLSQAGLEDVIKPRVLLALSNLQLRGQSLHPTPVVYAGDLTVFSTNPKDVHLQESLSQLKTLVQCQDNFFQSAEEKLSLLVKSDGMRSICSPSLQPQTPDSRKQDSKSSVTFQKPVPSLGSFTPVSRKPPAETASSEKDSKTLKRKRALDYLSRIPSPPPLSHLASAVSPYVKKTFNPPRRSGPPSAFKSAQTPVQKPTNSLVEKEWVNDEELAMIDTQALLEGDMTVC</sequence>
<feature type="region of interest" description="Disordered" evidence="6">
    <location>
        <begin position="1261"/>
        <end position="1283"/>
    </location>
</feature>
<evidence type="ECO:0000313" key="8">
    <source>
        <dbReference type="Ensembl" id="ENSKMAP00000010323.1"/>
    </source>
</evidence>
<dbReference type="CDD" id="cd04495">
    <property type="entry name" value="BRCA2DBD_OB3"/>
    <property type="match status" value="1"/>
</dbReference>
<feature type="compositionally biased region" description="Polar residues" evidence="6">
    <location>
        <begin position="59"/>
        <end position="78"/>
    </location>
</feature>
<dbReference type="SUPFAM" id="SSF50249">
    <property type="entry name" value="Nucleic acid-binding proteins"/>
    <property type="match status" value="3"/>
</dbReference>
<dbReference type="Pfam" id="PF00634">
    <property type="entry name" value="BRCA2"/>
    <property type="match status" value="9"/>
</dbReference>
<feature type="region of interest" description="Disordered" evidence="6">
    <location>
        <begin position="1449"/>
        <end position="1479"/>
    </location>
</feature>
<feature type="compositionally biased region" description="Polar residues" evidence="6">
    <location>
        <begin position="244"/>
        <end position="261"/>
    </location>
</feature>
<feature type="domain" description="Tower" evidence="7">
    <location>
        <begin position="2049"/>
        <end position="2090"/>
    </location>
</feature>
<dbReference type="InterPro" id="IPR015205">
    <property type="entry name" value="Tower_dom"/>
</dbReference>
<dbReference type="GO" id="GO:0003677">
    <property type="term" value="F:DNA binding"/>
    <property type="evidence" value="ECO:0007669"/>
    <property type="project" value="UniProtKB-KW"/>
</dbReference>
<dbReference type="InterPro" id="IPR015525">
    <property type="entry name" value="BRCA2"/>
</dbReference>
<keyword evidence="1" id="KW-0677">Repeat</keyword>
<evidence type="ECO:0000256" key="5">
    <source>
        <dbReference type="ARBA" id="ARBA00023204"/>
    </source>
</evidence>
<feature type="region of interest" description="Disordered" evidence="6">
    <location>
        <begin position="1611"/>
        <end position="1634"/>
    </location>
</feature>
<dbReference type="PROSITE" id="PS50138">
    <property type="entry name" value="BRCA2_REPEAT"/>
    <property type="match status" value="11"/>
</dbReference>
<feature type="compositionally biased region" description="Polar residues" evidence="6">
    <location>
        <begin position="2510"/>
        <end position="2521"/>
    </location>
</feature>
<dbReference type="SUPFAM" id="SSF81878">
    <property type="entry name" value="BRCA2 tower domain"/>
    <property type="match status" value="1"/>
</dbReference>
<dbReference type="SMART" id="SM01341">
    <property type="entry name" value="Tower"/>
    <property type="match status" value="1"/>
</dbReference>
<evidence type="ECO:0000256" key="2">
    <source>
        <dbReference type="ARBA" id="ARBA00022763"/>
    </source>
</evidence>
<dbReference type="InterPro" id="IPR012340">
    <property type="entry name" value="NA-bd_OB-fold"/>
</dbReference>
<evidence type="ECO:0000313" key="9">
    <source>
        <dbReference type="Proteomes" id="UP000264800"/>
    </source>
</evidence>
<dbReference type="InterPro" id="IPR036315">
    <property type="entry name" value="BRCA2_hlx_sf"/>
</dbReference>
<keyword evidence="3" id="KW-0238">DNA-binding</keyword>
<evidence type="ECO:0000256" key="4">
    <source>
        <dbReference type="ARBA" id="ARBA00023172"/>
    </source>
</evidence>
<dbReference type="Pfam" id="PF09104">
    <property type="entry name" value="BRCA-2_OB3"/>
    <property type="match status" value="1"/>
</dbReference>
<dbReference type="Gene3D" id="6.10.70.10">
    <property type="match status" value="1"/>
</dbReference>
<keyword evidence="2" id="KW-0227">DNA damage</keyword>
<dbReference type="Pfam" id="PF09103">
    <property type="entry name" value="BRCA-2_OB1"/>
    <property type="match status" value="1"/>
</dbReference>
<reference evidence="8" key="1">
    <citation type="submission" date="2025-08" db="UniProtKB">
        <authorList>
            <consortium name="Ensembl"/>
        </authorList>
    </citation>
    <scope>IDENTIFICATION</scope>
</reference>
<feature type="region of interest" description="Disordered" evidence="6">
    <location>
        <begin position="944"/>
        <end position="970"/>
    </location>
</feature>
<dbReference type="GO" id="GO:0005634">
    <property type="term" value="C:nucleus"/>
    <property type="evidence" value="ECO:0007669"/>
    <property type="project" value="TreeGrafter"/>
</dbReference>
<keyword evidence="9" id="KW-1185">Reference proteome</keyword>
<feature type="compositionally biased region" description="Polar residues" evidence="6">
    <location>
        <begin position="462"/>
        <end position="473"/>
    </location>
</feature>
<dbReference type="GeneTree" id="ENSGT00390000003602"/>
<feature type="region of interest" description="Disordered" evidence="6">
    <location>
        <begin position="2411"/>
        <end position="2466"/>
    </location>
</feature>
<feature type="compositionally biased region" description="Basic and acidic residues" evidence="6">
    <location>
        <begin position="1459"/>
        <end position="1472"/>
    </location>
</feature>
<organism evidence="8 9">
    <name type="scientific">Kryptolebias marmoratus</name>
    <name type="common">Mangrove killifish</name>
    <name type="synonym">Rivulus marmoratus</name>
    <dbReference type="NCBI Taxonomy" id="37003"/>
    <lineage>
        <taxon>Eukaryota</taxon>
        <taxon>Metazoa</taxon>
        <taxon>Chordata</taxon>
        <taxon>Craniata</taxon>
        <taxon>Vertebrata</taxon>
        <taxon>Euteleostomi</taxon>
        <taxon>Actinopterygii</taxon>
        <taxon>Neopterygii</taxon>
        <taxon>Teleostei</taxon>
        <taxon>Neoteleostei</taxon>
        <taxon>Acanthomorphata</taxon>
        <taxon>Ovalentaria</taxon>
        <taxon>Atherinomorphae</taxon>
        <taxon>Cyprinodontiformes</taxon>
        <taxon>Rivulidae</taxon>
        <taxon>Kryptolebias</taxon>
    </lineage>
</organism>
<feature type="compositionally biased region" description="Basic and acidic residues" evidence="6">
    <location>
        <begin position="1268"/>
        <end position="1283"/>
    </location>
</feature>
<feature type="region of interest" description="Disordered" evidence="6">
    <location>
        <begin position="452"/>
        <end position="473"/>
    </location>
</feature>
<dbReference type="GO" id="GO:0000724">
    <property type="term" value="P:double-strand break repair via homologous recombination"/>
    <property type="evidence" value="ECO:0007669"/>
    <property type="project" value="InterPro"/>
</dbReference>
<dbReference type="CDD" id="cd04493">
    <property type="entry name" value="BRCA2DBD_OB1"/>
    <property type="match status" value="1"/>
</dbReference>
<dbReference type="Proteomes" id="UP000264800">
    <property type="component" value="Unplaced"/>
</dbReference>
<keyword evidence="4" id="KW-0233">DNA recombination</keyword>
<feature type="region of interest" description="Disordered" evidence="6">
    <location>
        <begin position="138"/>
        <end position="160"/>
    </location>
</feature>
<dbReference type="Ensembl" id="ENSKMAT00000010485.1">
    <property type="protein sequence ID" value="ENSKMAP00000010323.1"/>
    <property type="gene ID" value="ENSKMAG00000007719.1"/>
</dbReference>
<dbReference type="Pfam" id="PF22687">
    <property type="entry name" value="BRCA2_TR2"/>
    <property type="match status" value="1"/>
</dbReference>
<dbReference type="InterPro" id="IPR055077">
    <property type="entry name" value="BRCA2_TR2"/>
</dbReference>
<dbReference type="PIRSF" id="PIRSF002397">
    <property type="entry name" value="BRCA2"/>
    <property type="match status" value="1"/>
</dbReference>
<dbReference type="InterPro" id="IPR015188">
    <property type="entry name" value="BRCA2_OB_3"/>
</dbReference>
<reference evidence="8" key="2">
    <citation type="submission" date="2025-09" db="UniProtKB">
        <authorList>
            <consortium name="Ensembl"/>
        </authorList>
    </citation>
    <scope>IDENTIFICATION</scope>
</reference>
<evidence type="ECO:0000256" key="6">
    <source>
        <dbReference type="SAM" id="MobiDB-lite"/>
    </source>
</evidence>
<feature type="compositionally biased region" description="Polar residues" evidence="6">
    <location>
        <begin position="960"/>
        <end position="970"/>
    </location>
</feature>
<evidence type="ECO:0000256" key="3">
    <source>
        <dbReference type="ARBA" id="ARBA00023125"/>
    </source>
</evidence>
<feature type="region of interest" description="Disordered" evidence="6">
    <location>
        <begin position="45"/>
        <end position="78"/>
    </location>
</feature>
<proteinExistence type="predicted"/>
<dbReference type="Pfam" id="PF21318">
    <property type="entry name" value="BRCA2DBD_OB2"/>
    <property type="match status" value="1"/>
</dbReference>
<dbReference type="InterPro" id="IPR015187">
    <property type="entry name" value="BRCA2_OB_1"/>
</dbReference>